<dbReference type="InterPro" id="IPR011662">
    <property type="entry name" value="Secretin/TonB_short_N"/>
</dbReference>
<dbReference type="InterPro" id="IPR036942">
    <property type="entry name" value="Beta-barrel_TonB_sf"/>
</dbReference>
<evidence type="ECO:0000259" key="13">
    <source>
        <dbReference type="SMART" id="SM00965"/>
    </source>
</evidence>
<dbReference type="Gene3D" id="2.170.130.10">
    <property type="entry name" value="TonB-dependent receptor, plug domain"/>
    <property type="match status" value="1"/>
</dbReference>
<dbReference type="SUPFAM" id="SSF56935">
    <property type="entry name" value="Porins"/>
    <property type="match status" value="1"/>
</dbReference>
<evidence type="ECO:0000313" key="14">
    <source>
        <dbReference type="EMBL" id="SDL13059.1"/>
    </source>
</evidence>
<evidence type="ECO:0000313" key="15">
    <source>
        <dbReference type="Proteomes" id="UP000198510"/>
    </source>
</evidence>
<evidence type="ECO:0000256" key="3">
    <source>
        <dbReference type="ARBA" id="ARBA00022452"/>
    </source>
</evidence>
<dbReference type="FunFam" id="2.60.40.1120:FF:000003">
    <property type="entry name" value="Outer membrane protein Omp121"/>
    <property type="match status" value="1"/>
</dbReference>
<evidence type="ECO:0000256" key="8">
    <source>
        <dbReference type="ARBA" id="ARBA00023136"/>
    </source>
</evidence>
<feature type="compositionally biased region" description="Polar residues" evidence="12">
    <location>
        <begin position="410"/>
        <end position="420"/>
    </location>
</feature>
<organism evidence="14 15">
    <name type="scientific">Catalinimonas alkaloidigena</name>
    <dbReference type="NCBI Taxonomy" id="1075417"/>
    <lineage>
        <taxon>Bacteria</taxon>
        <taxon>Pseudomonadati</taxon>
        <taxon>Bacteroidota</taxon>
        <taxon>Cytophagia</taxon>
        <taxon>Cytophagales</taxon>
        <taxon>Catalimonadaceae</taxon>
        <taxon>Catalinimonas</taxon>
    </lineage>
</organism>
<keyword evidence="6" id="KW-0408">Iron</keyword>
<dbReference type="InterPro" id="IPR000531">
    <property type="entry name" value="Beta-barrel_TonB"/>
</dbReference>
<feature type="region of interest" description="Disordered" evidence="12">
    <location>
        <begin position="403"/>
        <end position="441"/>
    </location>
</feature>
<dbReference type="SUPFAM" id="SSF49464">
    <property type="entry name" value="Carboxypeptidase regulatory domain-like"/>
    <property type="match status" value="1"/>
</dbReference>
<keyword evidence="3 10" id="KW-1134">Transmembrane beta strand</keyword>
<accession>A0A1G9HJG0</accession>
<evidence type="ECO:0000256" key="11">
    <source>
        <dbReference type="RuleBase" id="RU003357"/>
    </source>
</evidence>
<dbReference type="InterPro" id="IPR023996">
    <property type="entry name" value="TonB-dep_OMP_SusC/RagA"/>
</dbReference>
<dbReference type="EMBL" id="FNFO01000004">
    <property type="protein sequence ID" value="SDL13059.1"/>
    <property type="molecule type" value="Genomic_DNA"/>
</dbReference>
<keyword evidence="7 11" id="KW-0798">TonB box</keyword>
<dbReference type="Pfam" id="PF00593">
    <property type="entry name" value="TonB_dep_Rec_b-barrel"/>
    <property type="match status" value="1"/>
</dbReference>
<dbReference type="Proteomes" id="UP000198510">
    <property type="component" value="Unassembled WGS sequence"/>
</dbReference>
<keyword evidence="9 10" id="KW-0998">Cell outer membrane</keyword>
<dbReference type="NCBIfam" id="TIGR04057">
    <property type="entry name" value="SusC_RagA_signa"/>
    <property type="match status" value="1"/>
</dbReference>
<dbReference type="InterPro" id="IPR008969">
    <property type="entry name" value="CarboxyPept-like_regulatory"/>
</dbReference>
<evidence type="ECO:0000256" key="4">
    <source>
        <dbReference type="ARBA" id="ARBA00022496"/>
    </source>
</evidence>
<dbReference type="NCBIfam" id="TIGR04056">
    <property type="entry name" value="OMP_RagA_SusC"/>
    <property type="match status" value="1"/>
</dbReference>
<reference evidence="14 15" key="1">
    <citation type="submission" date="2016-10" db="EMBL/GenBank/DDBJ databases">
        <authorList>
            <person name="de Groot N.N."/>
        </authorList>
    </citation>
    <scope>NUCLEOTIDE SEQUENCE [LARGE SCALE GENOMIC DNA]</scope>
    <source>
        <strain evidence="14 15">DSM 25186</strain>
    </source>
</reference>
<dbReference type="InterPro" id="IPR037066">
    <property type="entry name" value="Plug_dom_sf"/>
</dbReference>
<dbReference type="InterPro" id="IPR023997">
    <property type="entry name" value="TonB-dep_OMP_SusC/RagA_CS"/>
</dbReference>
<dbReference type="AlphaFoldDB" id="A0A1G9HJG0"/>
<proteinExistence type="inferred from homology"/>
<dbReference type="STRING" id="1075417.SAMN05421823_104456"/>
<dbReference type="SMART" id="SM00965">
    <property type="entry name" value="STN"/>
    <property type="match status" value="1"/>
</dbReference>
<feature type="domain" description="Secretin/TonB short N-terminal" evidence="13">
    <location>
        <begin position="74"/>
        <end position="125"/>
    </location>
</feature>
<dbReference type="PROSITE" id="PS52016">
    <property type="entry name" value="TONB_DEPENDENT_REC_3"/>
    <property type="match status" value="1"/>
</dbReference>
<dbReference type="Gene3D" id="2.40.170.20">
    <property type="entry name" value="TonB-dependent receptor, beta-barrel domain"/>
    <property type="match status" value="1"/>
</dbReference>
<evidence type="ECO:0000256" key="12">
    <source>
        <dbReference type="SAM" id="MobiDB-lite"/>
    </source>
</evidence>
<evidence type="ECO:0000256" key="1">
    <source>
        <dbReference type="ARBA" id="ARBA00004571"/>
    </source>
</evidence>
<keyword evidence="4" id="KW-0410">Iron transport</keyword>
<keyword evidence="2 10" id="KW-0813">Transport</keyword>
<sequence>MKSFYLLPGGGGIARRRTAGFALWTLVLFLGSTLMVPAQAGAQPEPELQAQVTLHVQKIRLQDALTQLETQIPYTFTYNHSLLDRVPPVSQDVTNAPLHTVLDALLKNTGLQYQVVGTSIAIAPNPDAAPARSIQGTIYDENDQPLPGANVLIKGTTQGTVTDVNGHFSLTLPEGADVLLVRFIGYLPQEVTVGSRQEIDITLEPDVAQLSEVVVTALGIEREEKALGYAVQTLDNRDLTGAMSTNWANALQGKVPGLSLSSAGSGPLGSQRITLRGDASLNLDNNQALIVLDGVPLNNTINGTGSTAYLQGESPVDYGNTIGDLNPEDIASVSVLKGPTAAALYGSRAANGAIIITTKSGKRQGKGLGIAFNSNTSFENVLRWPDYQYEYGQGTPGQDTWYSYGESEDGPNTRNTSSTWGPRFEGQSYFQYNSPQDEEGNRLERTPWVAYPDNRKDFFQTGVNTLNSLSVFGGNDQTQARLSLTHLNNRWIVPNTGYERVTTSFSLNHNVSERLQIQAKANYVNKQSDNLPTAGYNNQSLMYFIMFQSPNVNLDWYQPYWLPGQEGLVQNAPFSGLIDNPYLQVYEMLNKMQKHNFIGNLSATYHFTDDLSLMVRSGIDFGNDERSQQRPKSTEKFKEGMYREQKFTDYEINSDFLARYHKLLFDRLDFSLSAGGNRRYTYRSSLRAYADRLILPNVYNLANSMDPPVVRSSYAERAINSLYGMAQFALDEKLFLDLTGRNDWSSTLPAGGNSYFYPSASLSAVVSELLPLPQAISFAKVRASWAQVGNDADPYQLRKYYTASQFSGSFENQTFIPNTQLKPEITSSTEFGLDIRLLRGRLGLDVTAYQNNSRNQILEVPIDRASGYNYAVLNAGLITNRGLEIQFNATPIKTERFRWNLTANWAANRNKVVQLADGVETFIRAASIANRVTIQARPGGSISDLYGLGYERAPDGQIVYDEQGYPLLTQEVKKLGNANPGFRAGLYNQFKWGAFGLSVLVDGQRGGDVYSLTYQTGASQGKLTSTIPGRYEGLIGEGVIANGDGTYRPNDIVAEEIGTYYGRHYNRNNVESSVFDASFLKVREARFDYTIPAQITRKIHVEKINLGLYGRNLLLFTSFPAYDPEAATLNDGSIVPGIETGQFPSTRTIGIDLNITL</sequence>
<dbReference type="Pfam" id="PF07715">
    <property type="entry name" value="Plug"/>
    <property type="match status" value="1"/>
</dbReference>
<dbReference type="Gene3D" id="2.60.40.1120">
    <property type="entry name" value="Carboxypeptidase-like, regulatory domain"/>
    <property type="match status" value="1"/>
</dbReference>
<evidence type="ECO:0000256" key="2">
    <source>
        <dbReference type="ARBA" id="ARBA00022448"/>
    </source>
</evidence>
<comment type="similarity">
    <text evidence="10 11">Belongs to the TonB-dependent receptor family.</text>
</comment>
<dbReference type="InterPro" id="IPR012910">
    <property type="entry name" value="Plug_dom"/>
</dbReference>
<dbReference type="GO" id="GO:0009279">
    <property type="term" value="C:cell outer membrane"/>
    <property type="evidence" value="ECO:0007669"/>
    <property type="project" value="UniProtKB-SubCell"/>
</dbReference>
<evidence type="ECO:0000256" key="6">
    <source>
        <dbReference type="ARBA" id="ARBA00023004"/>
    </source>
</evidence>
<evidence type="ECO:0000256" key="7">
    <source>
        <dbReference type="ARBA" id="ARBA00023077"/>
    </source>
</evidence>
<keyword evidence="5 10" id="KW-0812">Transmembrane</keyword>
<dbReference type="OrthoDB" id="9768177at2"/>
<dbReference type="InterPro" id="IPR039426">
    <property type="entry name" value="TonB-dep_rcpt-like"/>
</dbReference>
<evidence type="ECO:0000256" key="9">
    <source>
        <dbReference type="ARBA" id="ARBA00023237"/>
    </source>
</evidence>
<keyword evidence="15" id="KW-1185">Reference proteome</keyword>
<dbReference type="RefSeq" id="WP_089682578.1">
    <property type="nucleotide sequence ID" value="NZ_FNFO01000004.1"/>
</dbReference>
<gene>
    <name evidence="14" type="ORF">SAMN05421823_104456</name>
</gene>
<dbReference type="GO" id="GO:0006826">
    <property type="term" value="P:iron ion transport"/>
    <property type="evidence" value="ECO:0007669"/>
    <property type="project" value="UniProtKB-KW"/>
</dbReference>
<dbReference type="Pfam" id="PF13715">
    <property type="entry name" value="CarbopepD_reg_2"/>
    <property type="match status" value="1"/>
</dbReference>
<comment type="subcellular location">
    <subcellularLocation>
        <location evidence="1 10">Cell outer membrane</location>
        <topology evidence="1 10">Multi-pass membrane protein</topology>
    </subcellularLocation>
</comment>
<protein>
    <submittedName>
        <fullName evidence="14">TonB-linked outer membrane protein, SusC/RagA family</fullName>
    </submittedName>
</protein>
<keyword evidence="8 10" id="KW-0472">Membrane</keyword>
<evidence type="ECO:0000256" key="10">
    <source>
        <dbReference type="PROSITE-ProRule" id="PRU01360"/>
    </source>
</evidence>
<keyword evidence="4" id="KW-0406">Ion transport</keyword>
<name>A0A1G9HJG0_9BACT</name>
<dbReference type="Pfam" id="PF07660">
    <property type="entry name" value="STN"/>
    <property type="match status" value="1"/>
</dbReference>
<evidence type="ECO:0000256" key="5">
    <source>
        <dbReference type="ARBA" id="ARBA00022692"/>
    </source>
</evidence>